<dbReference type="InterPro" id="IPR000907">
    <property type="entry name" value="LipOase"/>
</dbReference>
<evidence type="ECO:0000256" key="3">
    <source>
        <dbReference type="ARBA" id="ARBA00022516"/>
    </source>
</evidence>
<evidence type="ECO:0000256" key="14">
    <source>
        <dbReference type="RuleBase" id="RU003975"/>
    </source>
</evidence>
<dbReference type="GO" id="GO:0016702">
    <property type="term" value="F:oxidoreductase activity, acting on single donors with incorporation of molecular oxygen, incorporation of two atoms of oxygen"/>
    <property type="evidence" value="ECO:0007669"/>
    <property type="project" value="InterPro"/>
</dbReference>
<name>A0A7C9AYK0_OPUST</name>
<evidence type="ECO:0000256" key="12">
    <source>
        <dbReference type="PROSITE-ProRule" id="PRU00152"/>
    </source>
</evidence>
<dbReference type="EC" id="1.13.11.-" evidence="14"/>
<dbReference type="Gene3D" id="4.10.375.10">
    <property type="entry name" value="Lipoxygenase-1, Domain 2"/>
    <property type="match status" value="1"/>
</dbReference>
<dbReference type="GO" id="GO:0031408">
    <property type="term" value="P:oxylipin biosynthetic process"/>
    <property type="evidence" value="ECO:0007669"/>
    <property type="project" value="UniProtKB-UniRule"/>
</dbReference>
<comment type="caution">
    <text evidence="12">Lacks conserved residue(s) required for the propagation of feature annotation.</text>
</comment>
<dbReference type="Gene3D" id="4.10.372.10">
    <property type="entry name" value="Lipoxygenase-1, Domain 3"/>
    <property type="match status" value="1"/>
</dbReference>
<dbReference type="SUPFAM" id="SSF49723">
    <property type="entry name" value="Lipase/lipooxygenase domain (PLAT/LH2 domain)"/>
    <property type="match status" value="1"/>
</dbReference>
<feature type="domain" description="Lipoxygenase" evidence="17">
    <location>
        <begin position="231"/>
        <end position="923"/>
    </location>
</feature>
<dbReference type="Gene3D" id="1.20.245.10">
    <property type="entry name" value="Lipoxygenase-1, Domain 5"/>
    <property type="match status" value="1"/>
</dbReference>
<dbReference type="InterPro" id="IPR020834">
    <property type="entry name" value="LipOase_CS"/>
</dbReference>
<evidence type="ECO:0000256" key="5">
    <source>
        <dbReference type="ARBA" id="ARBA00022767"/>
    </source>
</evidence>
<keyword evidence="5 14" id="KW-0925">Oxylipin biosynthesis</keyword>
<keyword evidence="10" id="KW-0443">Lipid metabolism</keyword>
<evidence type="ECO:0000256" key="4">
    <source>
        <dbReference type="ARBA" id="ARBA00022723"/>
    </source>
</evidence>
<dbReference type="InterPro" id="IPR001024">
    <property type="entry name" value="PLAT/LH2_dom"/>
</dbReference>
<evidence type="ECO:0000256" key="7">
    <source>
        <dbReference type="ARBA" id="ARBA00022964"/>
    </source>
</evidence>
<dbReference type="Pfam" id="PF01477">
    <property type="entry name" value="PLAT"/>
    <property type="match status" value="1"/>
</dbReference>
<dbReference type="SMART" id="SM00308">
    <property type="entry name" value="LH2"/>
    <property type="match status" value="1"/>
</dbReference>
<comment type="pathway">
    <text evidence="14">Lipid metabolism; oxylipin biosynthesis.</text>
</comment>
<comment type="similarity">
    <text evidence="2 13">Belongs to the lipoxygenase family.</text>
</comment>
<dbReference type="InterPro" id="IPR013819">
    <property type="entry name" value="LipOase_C"/>
</dbReference>
<evidence type="ECO:0000313" key="18">
    <source>
        <dbReference type="EMBL" id="MBA4676955.1"/>
    </source>
</evidence>
<evidence type="ECO:0000256" key="13">
    <source>
        <dbReference type="RuleBase" id="RU003974"/>
    </source>
</evidence>
<evidence type="ECO:0000256" key="9">
    <source>
        <dbReference type="ARBA" id="ARBA00023004"/>
    </source>
</evidence>
<dbReference type="Gene3D" id="2.60.60.20">
    <property type="entry name" value="PLAT/LH2 domain"/>
    <property type="match status" value="1"/>
</dbReference>
<dbReference type="FunFam" id="1.20.245.10:FF:000002">
    <property type="entry name" value="Lipoxygenase"/>
    <property type="match status" value="1"/>
</dbReference>
<keyword evidence="9 13" id="KW-0408">Iron</keyword>
<evidence type="ECO:0000256" key="15">
    <source>
        <dbReference type="SAM" id="MobiDB-lite"/>
    </source>
</evidence>
<dbReference type="GO" id="GO:0034440">
    <property type="term" value="P:lipid oxidation"/>
    <property type="evidence" value="ECO:0007669"/>
    <property type="project" value="InterPro"/>
</dbReference>
<dbReference type="PRINTS" id="PR00087">
    <property type="entry name" value="LIPOXYGENASE"/>
</dbReference>
<dbReference type="SUPFAM" id="SSF48484">
    <property type="entry name" value="Lipoxigenase"/>
    <property type="match status" value="1"/>
</dbReference>
<organism evidence="18">
    <name type="scientific">Opuntia streptacantha</name>
    <name type="common">Prickly pear cactus</name>
    <name type="synonym">Opuntia cardona</name>
    <dbReference type="NCBI Taxonomy" id="393608"/>
    <lineage>
        <taxon>Eukaryota</taxon>
        <taxon>Viridiplantae</taxon>
        <taxon>Streptophyta</taxon>
        <taxon>Embryophyta</taxon>
        <taxon>Tracheophyta</taxon>
        <taxon>Spermatophyta</taxon>
        <taxon>Magnoliopsida</taxon>
        <taxon>eudicotyledons</taxon>
        <taxon>Gunneridae</taxon>
        <taxon>Pentapetalae</taxon>
        <taxon>Caryophyllales</taxon>
        <taxon>Cactineae</taxon>
        <taxon>Cactaceae</taxon>
        <taxon>Opuntioideae</taxon>
        <taxon>Opuntia</taxon>
    </lineage>
</organism>
<evidence type="ECO:0000256" key="11">
    <source>
        <dbReference type="ARBA" id="ARBA00023160"/>
    </source>
</evidence>
<keyword evidence="6" id="KW-0276">Fatty acid metabolism</keyword>
<keyword evidence="4 13" id="KW-0479">Metal-binding</keyword>
<dbReference type="PROSITE" id="PS00081">
    <property type="entry name" value="LIPOXYGENASE_2"/>
    <property type="match status" value="1"/>
</dbReference>
<dbReference type="EMBL" id="GISG01273272">
    <property type="protein sequence ID" value="MBA4676955.1"/>
    <property type="molecule type" value="Transcribed_RNA"/>
</dbReference>
<sequence>MLNASSQSIIKASFPFSLPKPFVSGNNQTHGYLNNSSVRPSLGAFSSRKHELLGGGYVSTASRTRRTRTSVRASALVTTINKATKEIATNNKASPAIVVPIKPASVKVTATVTVVLSRSTSGGSSQDPLGLTLLLELIGAELDPITHSEKIIKGYANRRLKEEDGKVTYEAKFTVPSSFGEVGAVGVENKYINEMYLEDIILQGFAIGPVHFNCNSWVQPNDKRTFFTDKSYLPSETPSGLKQRRLRELANLRGQGTGERKPSDRIYDYDTYNDLGDPDTNVELKRPVLGGETNPYPRRCRTGRGPSDADPLSEKRAKDIYVPRDEQFSDVKEKGFQAKSLLTVLRSVIPTIENKIEDAELSFPYFTAIDSLFDVGLVVPGLESIVTHLLPERLIKIKDKIENAFLRFERPDLFKRDRFAWSSDEEFARQTLAGLNPLAIKLVKEWPLKSELDEHIYGPAESAITAELLVREMKGSMTIEEVIEKKRLFILDYHDAFLPYVNRVREQEGTTLYGSRTLLFLADDGMLRPLAIELTRPPYDGKPQWKQVFTPSGDFTSNWLWRFAKAHVLAHDAGYHQLISHWLRTHCCMEPYIIAANRQLSAMHPIYRLLHPHFRYTMQINANAREQLINAGGIIESTFAPGKYCMEISSVVYDTAWRFDLEALPADLISRGMAVENPSKPHGLELTIKDYPYASDGLILWDAIKQWVEDYVNHYYPEPSLVKSDSELQAWWEEVRTTGHGDKKDEPWWPILSTPEDLVQTLTTIIWVASGHHAAVNFGQYPYAGYFPNRPTIARTKMPSEDPTDDEWELFLDNPESVLLHCFPSQIQATKVMATLDLLSTHSVDEEYLGQQLHPAWEKEPAIKAAFEKFAGRLKLLEGTIDERNNNYHLKNRNGAGVLPYELLKPTSEPGVTGKGVPNSISI</sequence>
<dbReference type="GO" id="GO:0046872">
    <property type="term" value="F:metal ion binding"/>
    <property type="evidence" value="ECO:0007669"/>
    <property type="project" value="UniProtKB-UniRule"/>
</dbReference>
<dbReference type="InterPro" id="IPR001246">
    <property type="entry name" value="LipOase_plant"/>
</dbReference>
<keyword evidence="7 13" id="KW-0223">Dioxygenase</keyword>
<evidence type="ECO:0000256" key="8">
    <source>
        <dbReference type="ARBA" id="ARBA00023002"/>
    </source>
</evidence>
<comment type="cofactor">
    <cofactor evidence="1 13">
        <name>Fe cation</name>
        <dbReference type="ChEBI" id="CHEBI:24875"/>
    </cofactor>
</comment>
<protein>
    <recommendedName>
        <fullName evidence="14">Lipoxygenase</fullName>
        <ecNumber evidence="14">1.13.11.-</ecNumber>
    </recommendedName>
</protein>
<reference evidence="18" key="1">
    <citation type="journal article" date="2013" name="J. Plant Res.">
        <title>Effect of fungi and light on seed germination of three Opuntia species from semiarid lands of central Mexico.</title>
        <authorList>
            <person name="Delgado-Sanchez P."/>
            <person name="Jimenez-Bremont J.F."/>
            <person name="Guerrero-Gonzalez Mde L."/>
            <person name="Flores J."/>
        </authorList>
    </citation>
    <scope>NUCLEOTIDE SEQUENCE</scope>
    <source>
        <tissue evidence="18">Cladode</tissue>
    </source>
</reference>
<dbReference type="InterPro" id="IPR036392">
    <property type="entry name" value="PLAT/LH2_dom_sf"/>
</dbReference>
<dbReference type="InterPro" id="IPR036226">
    <property type="entry name" value="LipOase_C_sf"/>
</dbReference>
<proteinExistence type="inferred from homology"/>
<dbReference type="AlphaFoldDB" id="A0A7C9AYK0"/>
<evidence type="ECO:0000256" key="1">
    <source>
        <dbReference type="ARBA" id="ARBA00001962"/>
    </source>
</evidence>
<dbReference type="InterPro" id="IPR027433">
    <property type="entry name" value="Lipoxygenase_dom_3"/>
</dbReference>
<dbReference type="InterPro" id="IPR020833">
    <property type="entry name" value="LipOase_Fe_BS"/>
</dbReference>
<dbReference type="PROSITE" id="PS00711">
    <property type="entry name" value="LIPOXYGENASE_1"/>
    <property type="match status" value="1"/>
</dbReference>
<reference evidence="18" key="2">
    <citation type="submission" date="2020-07" db="EMBL/GenBank/DDBJ databases">
        <authorList>
            <person name="Vera ALvarez R."/>
            <person name="Arias-Moreno D.M."/>
            <person name="Jimenez-Jacinto V."/>
            <person name="Jimenez-Bremont J.F."/>
            <person name="Swaminathan K."/>
            <person name="Moose S.P."/>
            <person name="Guerrero-Gonzalez M.L."/>
            <person name="Marino-Ramirez L."/>
            <person name="Landsman D."/>
            <person name="Rodriguez-Kessler M."/>
            <person name="Delgado-Sanchez P."/>
        </authorList>
    </citation>
    <scope>NUCLEOTIDE SEQUENCE</scope>
    <source>
        <tissue evidence="18">Cladode</tissue>
    </source>
</reference>
<evidence type="ECO:0000256" key="2">
    <source>
        <dbReference type="ARBA" id="ARBA00009419"/>
    </source>
</evidence>
<comment type="function">
    <text evidence="14">Plant lipoxygenase may be involved in a number of diverse aspects of plant physiology including growth and development, pest resistance, and senescence or responses to wounding.</text>
</comment>
<evidence type="ECO:0000256" key="10">
    <source>
        <dbReference type="ARBA" id="ARBA00023098"/>
    </source>
</evidence>
<dbReference type="GO" id="GO:0006633">
    <property type="term" value="P:fatty acid biosynthetic process"/>
    <property type="evidence" value="ECO:0007669"/>
    <property type="project" value="UniProtKB-KW"/>
</dbReference>
<feature type="region of interest" description="Disordered" evidence="15">
    <location>
        <begin position="280"/>
        <end position="316"/>
    </location>
</feature>
<evidence type="ECO:0000259" key="16">
    <source>
        <dbReference type="PROSITE" id="PS50095"/>
    </source>
</evidence>
<keyword evidence="8 13" id="KW-0560">Oxidoreductase</keyword>
<dbReference type="PANTHER" id="PTHR11771">
    <property type="entry name" value="LIPOXYGENASE"/>
    <property type="match status" value="1"/>
</dbReference>
<dbReference type="Pfam" id="PF00305">
    <property type="entry name" value="Lipoxygenase"/>
    <property type="match status" value="1"/>
</dbReference>
<dbReference type="UniPathway" id="UPA00382"/>
<keyword evidence="11 14" id="KW-0275">Fatty acid biosynthesis</keyword>
<dbReference type="PROSITE" id="PS50095">
    <property type="entry name" value="PLAT"/>
    <property type="match status" value="1"/>
</dbReference>
<evidence type="ECO:0000256" key="6">
    <source>
        <dbReference type="ARBA" id="ARBA00022832"/>
    </source>
</evidence>
<evidence type="ECO:0000259" key="17">
    <source>
        <dbReference type="PROSITE" id="PS51393"/>
    </source>
</evidence>
<feature type="domain" description="PLAT" evidence="16">
    <location>
        <begin position="108"/>
        <end position="232"/>
    </location>
</feature>
<dbReference type="Gene3D" id="3.10.450.60">
    <property type="match status" value="1"/>
</dbReference>
<dbReference type="PROSITE" id="PS51393">
    <property type="entry name" value="LIPOXYGENASE_3"/>
    <property type="match status" value="1"/>
</dbReference>
<dbReference type="PRINTS" id="PR00468">
    <property type="entry name" value="PLTLPOXGNASE"/>
</dbReference>
<keyword evidence="3 14" id="KW-0444">Lipid biosynthesis</keyword>
<accession>A0A7C9AYK0</accession>